<evidence type="ECO:0000313" key="3">
    <source>
        <dbReference type="EMBL" id="KAJ8423143.1"/>
    </source>
</evidence>
<feature type="compositionally biased region" description="Low complexity" evidence="2">
    <location>
        <begin position="401"/>
        <end position="412"/>
    </location>
</feature>
<keyword evidence="1" id="KW-0175">Coiled coil</keyword>
<evidence type="ECO:0000256" key="2">
    <source>
        <dbReference type="SAM" id="MobiDB-lite"/>
    </source>
</evidence>
<dbReference type="OrthoDB" id="1302053at2759"/>
<feature type="coiled-coil region" evidence="1">
    <location>
        <begin position="471"/>
        <end position="519"/>
    </location>
</feature>
<evidence type="ECO:0000313" key="4">
    <source>
        <dbReference type="Proteomes" id="UP001153076"/>
    </source>
</evidence>
<accession>A0A9Q1GR83</accession>
<organism evidence="3 4">
    <name type="scientific">Carnegiea gigantea</name>
    <dbReference type="NCBI Taxonomy" id="171969"/>
    <lineage>
        <taxon>Eukaryota</taxon>
        <taxon>Viridiplantae</taxon>
        <taxon>Streptophyta</taxon>
        <taxon>Embryophyta</taxon>
        <taxon>Tracheophyta</taxon>
        <taxon>Spermatophyta</taxon>
        <taxon>Magnoliopsida</taxon>
        <taxon>eudicotyledons</taxon>
        <taxon>Gunneridae</taxon>
        <taxon>Pentapetalae</taxon>
        <taxon>Caryophyllales</taxon>
        <taxon>Cactineae</taxon>
        <taxon>Cactaceae</taxon>
        <taxon>Cactoideae</taxon>
        <taxon>Echinocereeae</taxon>
        <taxon>Carnegiea</taxon>
    </lineage>
</organism>
<dbReference type="AlphaFoldDB" id="A0A9Q1GR83"/>
<reference evidence="3" key="1">
    <citation type="submission" date="2022-04" db="EMBL/GenBank/DDBJ databases">
        <title>Carnegiea gigantea Genome sequencing and assembly v2.</title>
        <authorList>
            <person name="Copetti D."/>
            <person name="Sanderson M.J."/>
            <person name="Burquez A."/>
            <person name="Wojciechowski M.F."/>
        </authorList>
    </citation>
    <scope>NUCLEOTIDE SEQUENCE</scope>
    <source>
        <strain evidence="3">SGP5-SGP5p</strain>
        <tissue evidence="3">Aerial part</tissue>
    </source>
</reference>
<feature type="region of interest" description="Disordered" evidence="2">
    <location>
        <begin position="1"/>
        <end position="27"/>
    </location>
</feature>
<name>A0A9Q1GR83_9CARY</name>
<sequence length="541" mass="59607">MPPQPTETRLMSPPASPSPSPPATEPIIASLPTPNPTLMPSLTPLLGQSVRSATPADIITTGLSHNEGEFLSALVPAPSARPQCDHHPPSHLCVLKKPCPAALISAERHNHPQASRSLHHRGSKTLAAETIPVPIAVLRFLLHCFSFLQMVQKCSTTNNAATTTPVTTTTRHLQQVQERTQGNGNYHDKTRKTPIVHATELMTSNSFQLKRQISIKMTSSDLGNGLGNKSSMLRSDRQMFVAPGMLARGRGRKLQELYASKSHNTSFLERGTNNKVYVESYATIGTSTDGSLMRHSSIGANSGDGDPFNPMRHFSGSRNPSCPPQNDDVLNDGFDADNDDNDNASFSENDAISSSKDEDLHNPQRPYNFNRAFGESEPATEIAQAEHDNATEAIQNEEEINNASARNSANRSYYKKDRLHRTGSKPYRQVAWELDEIQDVKEKDPSLSQMEVLGLGGEVKPKDVRGSYSTRAELEVELNVTRRKNEVLTDRLATVEAENEKLQNRVESVETEMMKIKDLVFQQFNTRPPSTACDGHETRGT</sequence>
<proteinExistence type="predicted"/>
<dbReference type="EMBL" id="JAKOGI010002044">
    <property type="protein sequence ID" value="KAJ8423143.1"/>
    <property type="molecule type" value="Genomic_DNA"/>
</dbReference>
<evidence type="ECO:0000256" key="1">
    <source>
        <dbReference type="SAM" id="Coils"/>
    </source>
</evidence>
<dbReference type="Proteomes" id="UP001153076">
    <property type="component" value="Unassembled WGS sequence"/>
</dbReference>
<gene>
    <name evidence="3" type="ORF">Cgig2_011888</name>
</gene>
<protein>
    <submittedName>
        <fullName evidence="3">Uncharacterized protein</fullName>
    </submittedName>
</protein>
<keyword evidence="4" id="KW-1185">Reference proteome</keyword>
<feature type="compositionally biased region" description="Pro residues" evidence="2">
    <location>
        <begin position="14"/>
        <end position="24"/>
    </location>
</feature>
<feature type="region of interest" description="Disordered" evidence="2">
    <location>
        <begin position="288"/>
        <end position="371"/>
    </location>
</feature>
<comment type="caution">
    <text evidence="3">The sequence shown here is derived from an EMBL/GenBank/DDBJ whole genome shotgun (WGS) entry which is preliminary data.</text>
</comment>
<feature type="region of interest" description="Disordered" evidence="2">
    <location>
        <begin position="397"/>
        <end position="420"/>
    </location>
</feature>